<dbReference type="Proteomes" id="UP001145050">
    <property type="component" value="Unassembled WGS sequence"/>
</dbReference>
<organism evidence="1 2">
    <name type="scientific">Terrihalobacillus insolitus</name>
    <dbReference type="NCBI Taxonomy" id="2950438"/>
    <lineage>
        <taxon>Bacteria</taxon>
        <taxon>Bacillati</taxon>
        <taxon>Bacillota</taxon>
        <taxon>Bacilli</taxon>
        <taxon>Bacillales</taxon>
        <taxon>Bacillaceae</taxon>
        <taxon>Terrihalobacillus</taxon>
    </lineage>
</organism>
<gene>
    <name evidence="1" type="ORF">NC797_08400</name>
</gene>
<evidence type="ECO:0000313" key="1">
    <source>
        <dbReference type="EMBL" id="MDC3424530.1"/>
    </source>
</evidence>
<protein>
    <submittedName>
        <fullName evidence="1">Transposase family protein</fullName>
    </submittedName>
</protein>
<dbReference type="RefSeq" id="WP_272436333.1">
    <property type="nucleotide sequence ID" value="NZ_JAMQKB010000006.1"/>
</dbReference>
<dbReference type="AlphaFoldDB" id="A0A9X3WSC3"/>
<name>A0A9X3WSC3_9BACI</name>
<accession>A0A9X3WSC3</accession>
<dbReference type="EMBL" id="JAMQKB010000006">
    <property type="protein sequence ID" value="MDC3424530.1"/>
    <property type="molecule type" value="Genomic_DNA"/>
</dbReference>
<sequence length="435" mass="51509">MNRKEKRELEKEAKYFFELMKNNKHFFKDLNKVLLQVKDPRNQSYITYDTDVLLLAPILKNLFNMKSMRGMTESFNRDECIENVKKILGKKTLVELPHYDTINDFLSALDSKELEKIRTYMIKELLKKRSLEKYRINEKYWGVIIDGTGLFSFDEKHCEHCLRREYRDENGEVKKTVYMHHVLEAKLVVGDMVLSIASEFIENESEDVKKQDCKLKAFYRLAEKLKKIFKRLPICILGDSLYTCEGVFDICEENKWKYMLRFKEGRISSVADEFAKLKLLESDNKLEDICWVNGIAYNQRKLNLIECELDEQDGNKKQFLFITDMNITKRNAKALSHAGKSRWKIENQGFNNQKNVRYYIEHANSHNYTAMKNHYILTQIADIMMQLFEKGTKLLKTIKKTAIKISSDLLESFRRHILTDEDITNMVKPIQIRCT</sequence>
<evidence type="ECO:0000313" key="2">
    <source>
        <dbReference type="Proteomes" id="UP001145050"/>
    </source>
</evidence>
<reference evidence="1" key="1">
    <citation type="submission" date="2022-06" db="EMBL/GenBank/DDBJ databases">
        <title>Aquibacillus sp. a new bacterium isolated from soil saline samples.</title>
        <authorList>
            <person name="Galisteo C."/>
            <person name="De La Haba R."/>
            <person name="Sanchez-Porro C."/>
            <person name="Ventosa A."/>
        </authorList>
    </citation>
    <scope>NUCLEOTIDE SEQUENCE</scope>
    <source>
        <strain evidence="1">3ASR75-11</strain>
    </source>
</reference>
<proteinExistence type="predicted"/>
<comment type="caution">
    <text evidence="1">The sequence shown here is derived from an EMBL/GenBank/DDBJ whole genome shotgun (WGS) entry which is preliminary data.</text>
</comment>
<keyword evidence="2" id="KW-1185">Reference proteome</keyword>